<feature type="region of interest" description="Disordered" evidence="1">
    <location>
        <begin position="747"/>
        <end position="785"/>
    </location>
</feature>
<gene>
    <name evidence="3" type="primary">LOC106463030</name>
</gene>
<feature type="compositionally biased region" description="Polar residues" evidence="1">
    <location>
        <begin position="840"/>
        <end position="861"/>
    </location>
</feature>
<feature type="region of interest" description="Disordered" evidence="1">
    <location>
        <begin position="955"/>
        <end position="1018"/>
    </location>
</feature>
<feature type="region of interest" description="Disordered" evidence="1">
    <location>
        <begin position="566"/>
        <end position="641"/>
    </location>
</feature>
<feature type="compositionally biased region" description="Low complexity" evidence="1">
    <location>
        <begin position="955"/>
        <end position="969"/>
    </location>
</feature>
<evidence type="ECO:0000313" key="2">
    <source>
        <dbReference type="Proteomes" id="UP000694941"/>
    </source>
</evidence>
<feature type="compositionally biased region" description="Basic and acidic residues" evidence="1">
    <location>
        <begin position="421"/>
        <end position="430"/>
    </location>
</feature>
<feature type="compositionally biased region" description="Low complexity" evidence="1">
    <location>
        <begin position="482"/>
        <end position="502"/>
    </location>
</feature>
<evidence type="ECO:0000256" key="1">
    <source>
        <dbReference type="SAM" id="MobiDB-lite"/>
    </source>
</evidence>
<feature type="region of interest" description="Disordered" evidence="1">
    <location>
        <begin position="342"/>
        <end position="389"/>
    </location>
</feature>
<name>A0ABM1SR93_LIMPO</name>
<dbReference type="GeneID" id="106463030"/>
<proteinExistence type="predicted"/>
<feature type="region of interest" description="Disordered" evidence="1">
    <location>
        <begin position="482"/>
        <end position="511"/>
    </location>
</feature>
<feature type="region of interest" description="Disordered" evidence="1">
    <location>
        <begin position="795"/>
        <end position="814"/>
    </location>
</feature>
<organism evidence="2 3">
    <name type="scientific">Limulus polyphemus</name>
    <name type="common">Atlantic horseshoe crab</name>
    <dbReference type="NCBI Taxonomy" id="6850"/>
    <lineage>
        <taxon>Eukaryota</taxon>
        <taxon>Metazoa</taxon>
        <taxon>Ecdysozoa</taxon>
        <taxon>Arthropoda</taxon>
        <taxon>Chelicerata</taxon>
        <taxon>Merostomata</taxon>
        <taxon>Xiphosura</taxon>
        <taxon>Limulidae</taxon>
        <taxon>Limulus</taxon>
    </lineage>
</organism>
<feature type="compositionally biased region" description="Polar residues" evidence="1">
    <location>
        <begin position="763"/>
        <end position="785"/>
    </location>
</feature>
<dbReference type="Proteomes" id="UP000694941">
    <property type="component" value="Unplaced"/>
</dbReference>
<protein>
    <submittedName>
        <fullName evidence="3">Uncharacterized protein LOC106463030</fullName>
    </submittedName>
</protein>
<feature type="compositionally biased region" description="Low complexity" evidence="1">
    <location>
        <begin position="631"/>
        <end position="640"/>
    </location>
</feature>
<accession>A0ABM1SR93</accession>
<dbReference type="RefSeq" id="XP_022246149.1">
    <property type="nucleotide sequence ID" value="XM_022390441.1"/>
</dbReference>
<reference evidence="3" key="1">
    <citation type="submission" date="2025-08" db="UniProtKB">
        <authorList>
            <consortium name="RefSeq"/>
        </authorList>
    </citation>
    <scope>IDENTIFICATION</scope>
    <source>
        <tissue evidence="3">Muscle</tissue>
    </source>
</reference>
<feature type="compositionally biased region" description="Basic and acidic residues" evidence="1">
    <location>
        <begin position="983"/>
        <end position="999"/>
    </location>
</feature>
<feature type="region of interest" description="Disordered" evidence="1">
    <location>
        <begin position="421"/>
        <end position="450"/>
    </location>
</feature>
<feature type="compositionally biased region" description="Polar residues" evidence="1">
    <location>
        <begin position="342"/>
        <end position="353"/>
    </location>
</feature>
<feature type="compositionally biased region" description="Basic and acidic residues" evidence="1">
    <location>
        <begin position="749"/>
        <end position="762"/>
    </location>
</feature>
<sequence>MNYYEYHLLLEDVMNEYKYHLLPDEIMNNYEHHLLLDEVMNNYEHHLLPDEVMNNYEHHLLPDEVMNNYEHHLLPHEVMNDYECHLLPHEVRNDYECYLLHHEVMNDYESHLLLMNCGKLAITAEPIGNQQLLRHQGDNALRMNLRSQQDQMLMRHEETRIGWTYGESLAEDNSSALNEISSLLKETSPRVLGFIVGKPCCMLIDTSSIVGPDLEFEKDVWIIGQRRELSSLCPRASKPSIYFPHNDCSPDDAKDAELSSQGDDFTRQMWHMYAAFEELVGDHLDPHTQRSRCKENLSDDEESKRLFLPHTYVDKTTVTQISTERIVSRGSSLPDVRLDYTPTKQSHRVSSIYGSPGVRRKRMSESNNHSQRQSHLQHHRSRSEPSANPLLDTISVLTYDPCDSDDYYDLATVYQQRRLTVKEKGEEKTRRSPSTHHHGDGDKDSIGYAGSNSIDSGYKSLCPTPEISESFYYGQEGKIIGSSGSSRRGTSSDASSTSSSPSKNKDSVKPKIMMGTKVMGRQCQRLQIGHSIGSRRSESALYDVNLDHLMYLRQSLLSAIQKCESVSSSSRDSSPTVTNRSCGSPAKLGGSNSHSPKHQRSPQLDRRRTSPQTLGVTEHKYPQHELPGNVTSTMSSSSGSQYHKTVRFDTDVKVTKKQAAMASPRITNKHSKSILKDSLCASLRSNFESGSTLTPDCTLEEEIDALLYGKAEYYDMESVDDFPCSYVTMIEEKYRCGKTSVAKVKKLKEKPSETAKDIRDGSQSDSQNPERQPATGNSVIDDQNNPVNQAVSVEKNQEYQHDSKNPTKPPNSVVKSRFTEVAKCMLEIIEDLQLKKQSDNKQPTTDSSTNTQTGSRDSNITAEDRSAVLASYKTDFGESPSRGCYRSSIPRPNKDDIVNRQPMSAADYHVYEEIMYDFVTGRGVRATDMPPPLPARPTVVACKDQGYFPFFLSESRSTSGSLRNSSNNRPKQRHNLYSIFSDQSDRRTISKSLENEWKSNPKSTDADDDYGFKSFPTV</sequence>
<keyword evidence="2" id="KW-1185">Reference proteome</keyword>
<feature type="compositionally biased region" description="Basic and acidic residues" evidence="1">
    <location>
        <begin position="795"/>
        <end position="805"/>
    </location>
</feature>
<evidence type="ECO:0000313" key="3">
    <source>
        <dbReference type="RefSeq" id="XP_022246149.1"/>
    </source>
</evidence>
<feature type="region of interest" description="Disordered" evidence="1">
    <location>
        <begin position="835"/>
        <end position="864"/>
    </location>
</feature>